<organism evidence="2 3">
    <name type="scientific">Sphingomonas alpina</name>
    <dbReference type="NCBI Taxonomy" id="653931"/>
    <lineage>
        <taxon>Bacteria</taxon>
        <taxon>Pseudomonadati</taxon>
        <taxon>Pseudomonadota</taxon>
        <taxon>Alphaproteobacteria</taxon>
        <taxon>Sphingomonadales</taxon>
        <taxon>Sphingomonadaceae</taxon>
        <taxon>Sphingomonas</taxon>
    </lineage>
</organism>
<dbReference type="Proteomes" id="UP000516148">
    <property type="component" value="Chromosome"/>
</dbReference>
<dbReference type="EMBL" id="CP061038">
    <property type="protein sequence ID" value="QNQ08319.1"/>
    <property type="molecule type" value="Genomic_DNA"/>
</dbReference>
<evidence type="ECO:0000256" key="1">
    <source>
        <dbReference type="SAM" id="MobiDB-lite"/>
    </source>
</evidence>
<dbReference type="KEGG" id="spap:H3Z74_16385"/>
<name>A0A7H0LF66_9SPHN</name>
<feature type="compositionally biased region" description="Polar residues" evidence="1">
    <location>
        <begin position="1"/>
        <end position="10"/>
    </location>
</feature>
<protein>
    <recommendedName>
        <fullName evidence="4">Peptidase</fullName>
    </recommendedName>
</protein>
<dbReference type="RefSeq" id="WP_187760647.1">
    <property type="nucleotide sequence ID" value="NZ_CP061038.1"/>
</dbReference>
<feature type="compositionally biased region" description="Polar residues" evidence="1">
    <location>
        <begin position="189"/>
        <end position="201"/>
    </location>
</feature>
<dbReference type="AlphaFoldDB" id="A0A7H0LF66"/>
<feature type="region of interest" description="Disordered" evidence="1">
    <location>
        <begin position="1"/>
        <end position="49"/>
    </location>
</feature>
<gene>
    <name evidence="2" type="ORF">H3Z74_16385</name>
</gene>
<keyword evidence="3" id="KW-1185">Reference proteome</keyword>
<reference evidence="2 3" key="1">
    <citation type="submission" date="2020-09" db="EMBL/GenBank/DDBJ databases">
        <title>Sphingomonas sp., a new species isolated from pork steak.</title>
        <authorList>
            <person name="Heidler von Heilborn D."/>
        </authorList>
    </citation>
    <scope>NUCLEOTIDE SEQUENCE [LARGE SCALE GENOMIC DNA]</scope>
    <source>
        <strain evidence="3">S8-3T</strain>
    </source>
</reference>
<evidence type="ECO:0000313" key="3">
    <source>
        <dbReference type="Proteomes" id="UP000516148"/>
    </source>
</evidence>
<feature type="region of interest" description="Disordered" evidence="1">
    <location>
        <begin position="187"/>
        <end position="218"/>
    </location>
</feature>
<evidence type="ECO:0008006" key="4">
    <source>
        <dbReference type="Google" id="ProtNLM"/>
    </source>
</evidence>
<accession>A0A7H0LF66</accession>
<proteinExistence type="predicted"/>
<sequence length="218" mass="22908">MQTSDQSAGDQSWGKPATIDGFDNDHPTALGAEQDLASGSRDGLDGADAASGIPHSYQLTAPEGITLDPVAIEAATPVFRELGLSNEAANKLMPVAADFARGITDRLNQQIVSEVQASRKAWLDSARADPEIGGPHWSRTIATAASALDALGFTRGSPFRMLLDESGLGNHPEMIRAFHKVGKAIGEDSNFTRGQSASSTRKGPAETLYPDDTPKGGH</sequence>
<evidence type="ECO:0000313" key="2">
    <source>
        <dbReference type="EMBL" id="QNQ08319.1"/>
    </source>
</evidence>